<evidence type="ECO:0000313" key="2">
    <source>
        <dbReference type="Proteomes" id="UP000245910"/>
    </source>
</evidence>
<reference evidence="2" key="1">
    <citation type="submission" date="2014-10" db="EMBL/GenBank/DDBJ databases">
        <authorList>
            <person name="King R."/>
        </authorList>
    </citation>
    <scope>NUCLEOTIDE SEQUENCE [LARGE SCALE GENOMIC DNA]</scope>
    <source>
        <strain evidence="2">A3/5</strain>
    </source>
</reference>
<proteinExistence type="predicted"/>
<dbReference type="AlphaFoldDB" id="A0A2L2TLQ1"/>
<organism evidence="1 2">
    <name type="scientific">Fusarium venenatum</name>
    <dbReference type="NCBI Taxonomy" id="56646"/>
    <lineage>
        <taxon>Eukaryota</taxon>
        <taxon>Fungi</taxon>
        <taxon>Dikarya</taxon>
        <taxon>Ascomycota</taxon>
        <taxon>Pezizomycotina</taxon>
        <taxon>Sordariomycetes</taxon>
        <taxon>Hypocreomycetidae</taxon>
        <taxon>Hypocreales</taxon>
        <taxon>Nectriaceae</taxon>
        <taxon>Fusarium</taxon>
    </lineage>
</organism>
<dbReference type="Proteomes" id="UP000245910">
    <property type="component" value="Chromosome I"/>
</dbReference>
<name>A0A2L2TLQ1_9HYPO</name>
<protein>
    <submittedName>
        <fullName evidence="1">Uncharacterized protein</fullName>
    </submittedName>
</protein>
<keyword evidence="2" id="KW-1185">Reference proteome</keyword>
<evidence type="ECO:0000313" key="1">
    <source>
        <dbReference type="EMBL" id="CEI65497.1"/>
    </source>
</evidence>
<dbReference type="EMBL" id="LN649229">
    <property type="protein sequence ID" value="CEI65497.1"/>
    <property type="molecule type" value="Genomic_DNA"/>
</dbReference>
<sequence length="66" mass="7630">MIDHHRSKIVAGPNEEICCPSARQPLHARKLARRDVLELCEAYTTRPHHWRAWFGISRAGASRRGR</sequence>
<accession>A0A2L2TLQ1</accession>